<keyword evidence="3" id="KW-1185">Reference proteome</keyword>
<reference evidence="2 3" key="1">
    <citation type="submission" date="2018-04" db="EMBL/GenBank/DDBJ databases">
        <title>Genomic Encyclopedia of Archaeal and Bacterial Type Strains, Phase II (KMG-II): from individual species to whole genera.</title>
        <authorList>
            <person name="Goeker M."/>
        </authorList>
    </citation>
    <scope>NUCLEOTIDE SEQUENCE [LARGE SCALE GENOMIC DNA]</scope>
    <source>
        <strain evidence="2 3">DSM 29955</strain>
    </source>
</reference>
<accession>A0A2T6KM16</accession>
<dbReference type="EMBL" id="QBUD01000002">
    <property type="protein sequence ID" value="PUB17256.1"/>
    <property type="molecule type" value="Genomic_DNA"/>
</dbReference>
<name>A0A2T6KM16_9RHOB</name>
<feature type="region of interest" description="Disordered" evidence="1">
    <location>
        <begin position="1"/>
        <end position="24"/>
    </location>
</feature>
<proteinExistence type="predicted"/>
<dbReference type="Pfam" id="PF21983">
    <property type="entry name" value="NikA-like"/>
    <property type="match status" value="1"/>
</dbReference>
<protein>
    <submittedName>
        <fullName evidence="2">Mobilization protein MobC</fullName>
    </submittedName>
</protein>
<gene>
    <name evidence="2" type="ORF">C8N45_102267</name>
</gene>
<dbReference type="InterPro" id="IPR053842">
    <property type="entry name" value="NikA-like"/>
</dbReference>
<evidence type="ECO:0000313" key="3">
    <source>
        <dbReference type="Proteomes" id="UP000244523"/>
    </source>
</evidence>
<evidence type="ECO:0000313" key="2">
    <source>
        <dbReference type="EMBL" id="PUB17256.1"/>
    </source>
</evidence>
<organism evidence="2 3">
    <name type="scientific">Yoonia sediminilitoris</name>
    <dbReference type="NCBI Taxonomy" id="1286148"/>
    <lineage>
        <taxon>Bacteria</taxon>
        <taxon>Pseudomonadati</taxon>
        <taxon>Pseudomonadota</taxon>
        <taxon>Alphaproteobacteria</taxon>
        <taxon>Rhodobacterales</taxon>
        <taxon>Paracoccaceae</taxon>
        <taxon>Yoonia</taxon>
    </lineage>
</organism>
<comment type="caution">
    <text evidence="2">The sequence shown here is derived from an EMBL/GenBank/DDBJ whole genome shotgun (WGS) entry which is preliminary data.</text>
</comment>
<sequence>MGEPFPLHPKPTRRARQVAAMSKREPKPRLVRKLVLRVRCSEAEHANWMHKARDQERSLSDYARHVLSVEPMQRRARPPVVDPELLAAVGRAGNNLNQIARAMHTDRKAGRRIDLIALYTLLMALDRELAEIVAVHSR</sequence>
<evidence type="ECO:0000256" key="1">
    <source>
        <dbReference type="SAM" id="MobiDB-lite"/>
    </source>
</evidence>
<dbReference type="AlphaFoldDB" id="A0A2T6KM16"/>
<dbReference type="Proteomes" id="UP000244523">
    <property type="component" value="Unassembled WGS sequence"/>
</dbReference>
<dbReference type="OrthoDB" id="2004071at2"/>